<dbReference type="Proteomes" id="UP001271007">
    <property type="component" value="Unassembled WGS sequence"/>
</dbReference>
<protein>
    <recommendedName>
        <fullName evidence="6">FAD-binding PCMH-type domain-containing protein</fullName>
    </recommendedName>
</protein>
<name>A0AAJ0DA04_9PEZI</name>
<dbReference type="InterPro" id="IPR006094">
    <property type="entry name" value="Oxid_FAD_bind_N"/>
</dbReference>
<evidence type="ECO:0000313" key="8">
    <source>
        <dbReference type="Proteomes" id="UP001271007"/>
    </source>
</evidence>
<dbReference type="InterPro" id="IPR016169">
    <property type="entry name" value="FAD-bd_PCMH_sub2"/>
</dbReference>
<dbReference type="PROSITE" id="PS51387">
    <property type="entry name" value="FAD_PCMH"/>
    <property type="match status" value="1"/>
</dbReference>
<keyword evidence="5" id="KW-0732">Signal</keyword>
<dbReference type="PANTHER" id="PTHR42973">
    <property type="entry name" value="BINDING OXIDOREDUCTASE, PUTATIVE (AFU_ORTHOLOGUE AFUA_1G17690)-RELATED"/>
    <property type="match status" value="1"/>
</dbReference>
<comment type="caution">
    <text evidence="7">The sequence shown here is derived from an EMBL/GenBank/DDBJ whole genome shotgun (WGS) entry which is preliminary data.</text>
</comment>
<feature type="signal peptide" evidence="5">
    <location>
        <begin position="1"/>
        <end position="18"/>
    </location>
</feature>
<keyword evidence="3" id="KW-0274">FAD</keyword>
<dbReference type="InterPro" id="IPR016166">
    <property type="entry name" value="FAD-bd_PCMH"/>
</dbReference>
<feature type="domain" description="FAD-binding PCMH-type" evidence="6">
    <location>
        <begin position="71"/>
        <end position="248"/>
    </location>
</feature>
<evidence type="ECO:0000256" key="2">
    <source>
        <dbReference type="ARBA" id="ARBA00022630"/>
    </source>
</evidence>
<keyword evidence="2" id="KW-0285">Flavoprotein</keyword>
<dbReference type="Gene3D" id="3.30.465.10">
    <property type="match status" value="1"/>
</dbReference>
<dbReference type="GO" id="GO:0016491">
    <property type="term" value="F:oxidoreductase activity"/>
    <property type="evidence" value="ECO:0007669"/>
    <property type="project" value="UniProtKB-KW"/>
</dbReference>
<dbReference type="Pfam" id="PF01565">
    <property type="entry name" value="FAD_binding_4"/>
    <property type="match status" value="1"/>
</dbReference>
<gene>
    <name evidence="7" type="ORF">LTR09_008899</name>
</gene>
<evidence type="ECO:0000256" key="1">
    <source>
        <dbReference type="ARBA" id="ARBA00005466"/>
    </source>
</evidence>
<dbReference type="InterPro" id="IPR050416">
    <property type="entry name" value="FAD-linked_Oxidoreductase"/>
</dbReference>
<evidence type="ECO:0000256" key="3">
    <source>
        <dbReference type="ARBA" id="ARBA00022827"/>
    </source>
</evidence>
<dbReference type="EMBL" id="JAWDJX010000036">
    <property type="protein sequence ID" value="KAK3049979.1"/>
    <property type="molecule type" value="Genomic_DNA"/>
</dbReference>
<proteinExistence type="inferred from homology"/>
<evidence type="ECO:0000256" key="5">
    <source>
        <dbReference type="SAM" id="SignalP"/>
    </source>
</evidence>
<dbReference type="SUPFAM" id="SSF56176">
    <property type="entry name" value="FAD-binding/transporter-associated domain-like"/>
    <property type="match status" value="1"/>
</dbReference>
<evidence type="ECO:0000313" key="7">
    <source>
        <dbReference type="EMBL" id="KAK3049979.1"/>
    </source>
</evidence>
<comment type="similarity">
    <text evidence="1">Belongs to the oxygen-dependent FAD-linked oxidoreductase family.</text>
</comment>
<reference evidence="7" key="1">
    <citation type="submission" date="2023-04" db="EMBL/GenBank/DDBJ databases">
        <title>Black Yeasts Isolated from many extreme environments.</title>
        <authorList>
            <person name="Coleine C."/>
            <person name="Stajich J.E."/>
            <person name="Selbmann L."/>
        </authorList>
    </citation>
    <scope>NUCLEOTIDE SEQUENCE</scope>
    <source>
        <strain evidence="7">CCFEE 5312</strain>
    </source>
</reference>
<feature type="chain" id="PRO_5042568591" description="FAD-binding PCMH-type domain-containing protein" evidence="5">
    <location>
        <begin position="19"/>
        <end position="511"/>
    </location>
</feature>
<keyword evidence="8" id="KW-1185">Reference proteome</keyword>
<dbReference type="AlphaFoldDB" id="A0AAJ0DA04"/>
<dbReference type="InterPro" id="IPR036318">
    <property type="entry name" value="FAD-bd_PCMH-like_sf"/>
</dbReference>
<dbReference type="GO" id="GO:0071949">
    <property type="term" value="F:FAD binding"/>
    <property type="evidence" value="ECO:0007669"/>
    <property type="project" value="InterPro"/>
</dbReference>
<evidence type="ECO:0000256" key="4">
    <source>
        <dbReference type="ARBA" id="ARBA00023002"/>
    </source>
</evidence>
<keyword evidence="4" id="KW-0560">Oxidoreductase</keyword>
<dbReference type="PANTHER" id="PTHR42973:SF22">
    <property type="entry name" value="FAD-BINDING PCMH-TYPE DOMAIN-CONTAINING PROTEIN-RELATED"/>
    <property type="match status" value="1"/>
</dbReference>
<sequence length="511" mass="55289">MKWGIWATIAACLQLASGGEQAQLDGLHQKGTFKSGSCCPVLRLFLPGKVFAADEPPYNESLKSYWSVQEQELHPRCIVRPDSSNDVSLAVAILTAGERFIPGRCQFAVRGRGHTPWAGAANIENGITIDLSNLNQVLVAEDKSTVTVGPGNSWHRVYTEIVPQGIVVGGGRVAIVGVGGLVLGGGVSFFSPRIGFVCDTVKRFEVVLASGKIVNATQAANTDLWLALKGGSNNFGIVTAFELEAIEQGDFWGGFIGFGESTFDAQFVAFEALTAGNPEYDPYASLIANYVWNATSQSWYSANNFEYTRPQPYPEVFANFTSLPSTFSTMRISNLTDFTVELSASNPAGQRQLFSTGTYHNSAKMMKKVYEIANDTVRDLNGVSGVKYSLSFQPEPVILLEKAKAAGGNSLGLDPAEGPLFNFLLTVTWESASDDALVSQKAQELYTRSETAAEGLGVQNKYLYLNYAAEWQDPIAGYGSDVKTSLQATSKKYDPRGIFQKQVPGGFKLFP</sequence>
<organism evidence="7 8">
    <name type="scientific">Extremus antarcticus</name>
    <dbReference type="NCBI Taxonomy" id="702011"/>
    <lineage>
        <taxon>Eukaryota</taxon>
        <taxon>Fungi</taxon>
        <taxon>Dikarya</taxon>
        <taxon>Ascomycota</taxon>
        <taxon>Pezizomycotina</taxon>
        <taxon>Dothideomycetes</taxon>
        <taxon>Dothideomycetidae</taxon>
        <taxon>Mycosphaerellales</taxon>
        <taxon>Extremaceae</taxon>
        <taxon>Extremus</taxon>
    </lineage>
</organism>
<evidence type="ECO:0000259" key="6">
    <source>
        <dbReference type="PROSITE" id="PS51387"/>
    </source>
</evidence>
<accession>A0AAJ0DA04</accession>